<comment type="caution">
    <text evidence="2">The sequence shown here is derived from an EMBL/GenBank/DDBJ whole genome shotgun (WGS) entry which is preliminary data.</text>
</comment>
<dbReference type="Gene3D" id="2.60.40.200">
    <property type="entry name" value="Superoxide dismutase, copper/zinc binding domain"/>
    <property type="match status" value="1"/>
</dbReference>
<dbReference type="InterPro" id="IPR024134">
    <property type="entry name" value="SOD_Cu/Zn_/chaperone"/>
</dbReference>
<feature type="domain" description="Superoxide dismutase copper/zinc binding" evidence="1">
    <location>
        <begin position="8"/>
        <end position="132"/>
    </location>
</feature>
<dbReference type="Proteomes" id="UP001558652">
    <property type="component" value="Unassembled WGS sequence"/>
</dbReference>
<dbReference type="AlphaFoldDB" id="A0ABD0Z9A2"/>
<evidence type="ECO:0000259" key="1">
    <source>
        <dbReference type="Pfam" id="PF00080"/>
    </source>
</evidence>
<dbReference type="SUPFAM" id="SSF49329">
    <property type="entry name" value="Cu,Zn superoxide dismutase-like"/>
    <property type="match status" value="1"/>
</dbReference>
<evidence type="ECO:0000313" key="3">
    <source>
        <dbReference type="Proteomes" id="UP001558652"/>
    </source>
</evidence>
<dbReference type="PRINTS" id="PR00068">
    <property type="entry name" value="CUZNDISMTASE"/>
</dbReference>
<gene>
    <name evidence="2" type="ORF">AAG570_000279</name>
</gene>
<organism evidence="2 3">
    <name type="scientific">Ranatra chinensis</name>
    <dbReference type="NCBI Taxonomy" id="642074"/>
    <lineage>
        <taxon>Eukaryota</taxon>
        <taxon>Metazoa</taxon>
        <taxon>Ecdysozoa</taxon>
        <taxon>Arthropoda</taxon>
        <taxon>Hexapoda</taxon>
        <taxon>Insecta</taxon>
        <taxon>Pterygota</taxon>
        <taxon>Neoptera</taxon>
        <taxon>Paraneoptera</taxon>
        <taxon>Hemiptera</taxon>
        <taxon>Heteroptera</taxon>
        <taxon>Panheteroptera</taxon>
        <taxon>Nepomorpha</taxon>
        <taxon>Nepidae</taxon>
        <taxon>Ranatrinae</taxon>
        <taxon>Ranatra</taxon>
    </lineage>
</organism>
<evidence type="ECO:0000313" key="2">
    <source>
        <dbReference type="EMBL" id="KAL1140347.1"/>
    </source>
</evidence>
<dbReference type="PANTHER" id="PTHR10003">
    <property type="entry name" value="SUPEROXIDE DISMUTASE CU-ZN -RELATED"/>
    <property type="match status" value="1"/>
</dbReference>
<dbReference type="EMBL" id="JBFDAA010000001">
    <property type="protein sequence ID" value="KAL1140347.1"/>
    <property type="molecule type" value="Genomic_DNA"/>
</dbReference>
<keyword evidence="3" id="KW-1185">Reference proteome</keyword>
<dbReference type="InterPro" id="IPR036423">
    <property type="entry name" value="SOD-like_Cu/Zn_dom_sf"/>
</dbReference>
<dbReference type="InterPro" id="IPR001424">
    <property type="entry name" value="SOD_Cu_Zn_dom"/>
</dbReference>
<protein>
    <recommendedName>
        <fullName evidence="1">Superoxide dismutase copper/zinc binding domain-containing protein</fullName>
    </recommendedName>
</protein>
<dbReference type="CDD" id="cd00305">
    <property type="entry name" value="Cu-Zn_Superoxide_Dismutase"/>
    <property type="match status" value="1"/>
</dbReference>
<proteinExistence type="predicted"/>
<dbReference type="Pfam" id="PF00080">
    <property type="entry name" value="Sod_Cu"/>
    <property type="match status" value="1"/>
</dbReference>
<accession>A0ABD0Z9A2</accession>
<name>A0ABD0Z9A2_9HEMI</name>
<sequence length="156" mass="16484">MFVQPLPPHGPVFMAGNVTGLPSGKHGLTIHTFGDIEKGCKTMQHHYNPNLSNHGGPADPYRHVGDLGNIETGADGVARLQETDPVISLVGAQSILGRGLVVHEKPDDLGRGGDMESLRTGNSGGALACGVIGWTSAPFPPHNQLQDIPKDEKKEK</sequence>
<reference evidence="2 3" key="1">
    <citation type="submission" date="2024-07" db="EMBL/GenBank/DDBJ databases">
        <title>Chromosome-level genome assembly of the water stick insect Ranatra chinensis (Heteroptera: Nepidae).</title>
        <authorList>
            <person name="Liu X."/>
        </authorList>
    </citation>
    <scope>NUCLEOTIDE SEQUENCE [LARGE SCALE GENOMIC DNA]</scope>
    <source>
        <strain evidence="2">Cailab_2021Rc</strain>
        <tissue evidence="2">Muscle</tissue>
    </source>
</reference>